<reference evidence="2" key="2">
    <citation type="submission" date="2017-11" db="EMBL/GenBank/DDBJ databases">
        <title>Coralsnake Venomics: Analyses of Venom Gland Transcriptomes and Proteomes of Six Brazilian Taxa.</title>
        <authorList>
            <person name="Aird S.D."/>
            <person name="Jorge da Silva N."/>
            <person name="Qiu L."/>
            <person name="Villar-Briones A."/>
            <person name="Aparecida-Saddi V."/>
            <person name="Campos-Telles M.P."/>
            <person name="Grau M."/>
            <person name="Mikheyev A.S."/>
        </authorList>
    </citation>
    <scope>NUCLEOTIDE SEQUENCE</scope>
    <source>
        <tissue evidence="2">Venom_gland</tissue>
    </source>
</reference>
<dbReference type="AlphaFoldDB" id="A0A2D4MXJ5"/>
<accession>A0A2D4MXJ5</accession>
<feature type="compositionally biased region" description="Polar residues" evidence="1">
    <location>
        <begin position="35"/>
        <end position="48"/>
    </location>
</feature>
<evidence type="ECO:0000256" key="1">
    <source>
        <dbReference type="SAM" id="MobiDB-lite"/>
    </source>
</evidence>
<reference evidence="2" key="1">
    <citation type="submission" date="2017-07" db="EMBL/GenBank/DDBJ databases">
        <authorList>
            <person name="Mikheyev A."/>
            <person name="Grau M."/>
        </authorList>
    </citation>
    <scope>NUCLEOTIDE SEQUENCE</scope>
    <source>
        <tissue evidence="2">Venom_gland</tissue>
    </source>
</reference>
<proteinExistence type="predicted"/>
<feature type="region of interest" description="Disordered" evidence="1">
    <location>
        <begin position="21"/>
        <end position="48"/>
    </location>
</feature>
<name>A0A2D4MXJ5_9SAUR</name>
<protein>
    <submittedName>
        <fullName evidence="2">Uncharacterized protein</fullName>
    </submittedName>
</protein>
<organism evidence="2">
    <name type="scientific">Micrurus spixii</name>
    <name type="common">Amazon coral snake</name>
    <dbReference type="NCBI Taxonomy" id="129469"/>
    <lineage>
        <taxon>Eukaryota</taxon>
        <taxon>Metazoa</taxon>
        <taxon>Chordata</taxon>
        <taxon>Craniata</taxon>
        <taxon>Vertebrata</taxon>
        <taxon>Euteleostomi</taxon>
        <taxon>Lepidosauria</taxon>
        <taxon>Squamata</taxon>
        <taxon>Bifurcata</taxon>
        <taxon>Unidentata</taxon>
        <taxon>Episquamata</taxon>
        <taxon>Toxicofera</taxon>
        <taxon>Serpentes</taxon>
        <taxon>Colubroidea</taxon>
        <taxon>Elapidae</taxon>
        <taxon>Elapinae</taxon>
        <taxon>Micrurus</taxon>
    </lineage>
</organism>
<dbReference type="EMBL" id="IACM01125628">
    <property type="protein sequence ID" value="LAB38137.1"/>
    <property type="molecule type" value="Transcribed_RNA"/>
</dbReference>
<feature type="region of interest" description="Disordered" evidence="1">
    <location>
        <begin position="107"/>
        <end position="143"/>
    </location>
</feature>
<evidence type="ECO:0000313" key="2">
    <source>
        <dbReference type="EMBL" id="LAB38137.1"/>
    </source>
</evidence>
<sequence length="153" mass="16353">MSWGRAHPSLGFQETLTFCSPGGSRMHTSKEARGGSQQSGLRPSLSRSYVSVRPKALSRKEQNRLLVITNIDILVCKTGLRAKGMSFAGCRLSGAFTTLCSGVQRRAGRGEKQAGGSEPPEDKRCCAKGPRRSCPQGRLPPSACKAAESCLGR</sequence>